<protein>
    <recommendedName>
        <fullName evidence="1">Immunity protein 40 domain-containing protein</fullName>
    </recommendedName>
</protein>
<gene>
    <name evidence="2" type="ORF">DW789_15880</name>
</gene>
<evidence type="ECO:0000313" key="3">
    <source>
        <dbReference type="Proteomes" id="UP000284361"/>
    </source>
</evidence>
<dbReference type="Pfam" id="PF15569">
    <property type="entry name" value="Imm40"/>
    <property type="match status" value="1"/>
</dbReference>
<dbReference type="Proteomes" id="UP000284361">
    <property type="component" value="Unassembled WGS sequence"/>
</dbReference>
<accession>A0A414FH92</accession>
<dbReference type="RefSeq" id="WP_118166324.1">
    <property type="nucleotide sequence ID" value="NZ_CAUWCJ010000084.1"/>
</dbReference>
<organism evidence="2 3">
    <name type="scientific">Phocaeicola plebeius</name>
    <dbReference type="NCBI Taxonomy" id="310297"/>
    <lineage>
        <taxon>Bacteria</taxon>
        <taxon>Pseudomonadati</taxon>
        <taxon>Bacteroidota</taxon>
        <taxon>Bacteroidia</taxon>
        <taxon>Bacteroidales</taxon>
        <taxon>Bacteroidaceae</taxon>
        <taxon>Phocaeicola</taxon>
    </lineage>
</organism>
<feature type="domain" description="Immunity protein 40" evidence="1">
    <location>
        <begin position="6"/>
        <end position="97"/>
    </location>
</feature>
<evidence type="ECO:0000259" key="1">
    <source>
        <dbReference type="Pfam" id="PF15569"/>
    </source>
</evidence>
<name>A0A414FH92_9BACT</name>
<proteinExistence type="predicted"/>
<comment type="caution">
    <text evidence="2">The sequence shown here is derived from an EMBL/GenBank/DDBJ whole genome shotgun (WGS) entry which is preliminary data.</text>
</comment>
<dbReference type="InterPro" id="IPR029080">
    <property type="entry name" value="Imm40"/>
</dbReference>
<sequence>MDSVFNLNGLGINNVAYSKCEALRMIGCFEEQGIPVLGGDVFLLKDNIPSLTYDNWYCDKNPQESDQEYVIRSCKKAYEYVSTYNSADSNKVLFSLVY</sequence>
<dbReference type="AlphaFoldDB" id="A0A414FH92"/>
<reference evidence="2 3" key="1">
    <citation type="submission" date="2018-08" db="EMBL/GenBank/DDBJ databases">
        <title>A genome reference for cultivated species of the human gut microbiota.</title>
        <authorList>
            <person name="Zou Y."/>
            <person name="Xue W."/>
            <person name="Luo G."/>
        </authorList>
    </citation>
    <scope>NUCLEOTIDE SEQUENCE [LARGE SCALE GENOMIC DNA]</scope>
    <source>
        <strain evidence="2 3">AM31-10</strain>
    </source>
</reference>
<dbReference type="EMBL" id="QSJG01000068">
    <property type="protein sequence ID" value="RHD46348.1"/>
    <property type="molecule type" value="Genomic_DNA"/>
</dbReference>
<evidence type="ECO:0000313" key="2">
    <source>
        <dbReference type="EMBL" id="RHD46348.1"/>
    </source>
</evidence>